<dbReference type="Gene3D" id="3.40.50.2300">
    <property type="match status" value="1"/>
</dbReference>
<keyword evidence="5 7" id="KW-0597">Phosphoprotein</keyword>
<feature type="active site" evidence="5 6">
    <location>
        <position position="299"/>
    </location>
</feature>
<feature type="modified residue" description="4-aspartylphosphate" evidence="5 7">
    <location>
        <position position="71"/>
    </location>
</feature>
<organism evidence="10 11">
    <name type="scientific">Sulfitobacter noctilucicola</name>
    <dbReference type="NCBI Taxonomy" id="1342301"/>
    <lineage>
        <taxon>Bacteria</taxon>
        <taxon>Pseudomonadati</taxon>
        <taxon>Pseudomonadota</taxon>
        <taxon>Alphaproteobacteria</taxon>
        <taxon>Rhodobacterales</taxon>
        <taxon>Roseobacteraceae</taxon>
        <taxon>Sulfitobacter</taxon>
    </lineage>
</organism>
<dbReference type="InterPro" id="IPR000673">
    <property type="entry name" value="Sig_transdc_resp-reg_Me-estase"/>
</dbReference>
<dbReference type="EC" id="3.1.1.61" evidence="5"/>
<feature type="active site" evidence="5 6">
    <location>
        <position position="177"/>
    </location>
</feature>
<dbReference type="Pfam" id="PF00072">
    <property type="entry name" value="Response_reg"/>
    <property type="match status" value="1"/>
</dbReference>
<comment type="domain">
    <text evidence="5">Contains a C-terminal catalytic domain, and an N-terminal region which modulates catalytic activity.</text>
</comment>
<dbReference type="PANTHER" id="PTHR42872:SF6">
    <property type="entry name" value="PROTEIN-GLUTAMATE METHYLESTERASE_PROTEIN-GLUTAMINE GLUTAMINASE"/>
    <property type="match status" value="1"/>
</dbReference>
<dbReference type="PIRSF" id="PIRSF000876">
    <property type="entry name" value="RR_chemtxs_CheB"/>
    <property type="match status" value="1"/>
</dbReference>
<dbReference type="HAMAP" id="MF_00099">
    <property type="entry name" value="CheB_chemtxs"/>
    <property type="match status" value="1"/>
</dbReference>
<evidence type="ECO:0000256" key="7">
    <source>
        <dbReference type="PROSITE-ProRule" id="PRU00169"/>
    </source>
</evidence>
<dbReference type="PROSITE" id="PS50122">
    <property type="entry name" value="CHEB"/>
    <property type="match status" value="1"/>
</dbReference>
<evidence type="ECO:0000313" key="10">
    <source>
        <dbReference type="EMBL" id="MBB4173839.1"/>
    </source>
</evidence>
<evidence type="ECO:0000259" key="8">
    <source>
        <dbReference type="PROSITE" id="PS50110"/>
    </source>
</evidence>
<dbReference type="InterPro" id="IPR035909">
    <property type="entry name" value="CheB_C"/>
</dbReference>
<dbReference type="PANTHER" id="PTHR42872">
    <property type="entry name" value="PROTEIN-GLUTAMATE METHYLESTERASE/PROTEIN-GLUTAMINE GLUTAMINASE"/>
    <property type="match status" value="1"/>
</dbReference>
<dbReference type="EC" id="3.5.1.44" evidence="5"/>
<dbReference type="SMART" id="SM00448">
    <property type="entry name" value="REC"/>
    <property type="match status" value="1"/>
</dbReference>
<evidence type="ECO:0000256" key="2">
    <source>
        <dbReference type="ARBA" id="ARBA00022500"/>
    </source>
</evidence>
<comment type="PTM">
    <text evidence="5">Phosphorylated by CheA. Phosphorylation of the N-terminal regulatory domain activates the methylesterase activity.</text>
</comment>
<gene>
    <name evidence="5" type="primary">cheB</name>
    <name evidence="10" type="ORF">GGR93_001612</name>
</gene>
<dbReference type="InterPro" id="IPR001789">
    <property type="entry name" value="Sig_transdc_resp-reg_receiver"/>
</dbReference>
<dbReference type="PROSITE" id="PS50110">
    <property type="entry name" value="RESPONSE_REGULATORY"/>
    <property type="match status" value="1"/>
</dbReference>
<keyword evidence="1 5" id="KW-0963">Cytoplasm</keyword>
<dbReference type="GO" id="GO:0008984">
    <property type="term" value="F:protein-glutamate methylesterase activity"/>
    <property type="evidence" value="ECO:0007669"/>
    <property type="project" value="UniProtKB-UniRule"/>
</dbReference>
<evidence type="ECO:0000259" key="9">
    <source>
        <dbReference type="PROSITE" id="PS50122"/>
    </source>
</evidence>
<dbReference type="GO" id="GO:0000156">
    <property type="term" value="F:phosphorelay response regulator activity"/>
    <property type="evidence" value="ECO:0007669"/>
    <property type="project" value="InterPro"/>
</dbReference>
<dbReference type="GO" id="GO:0006935">
    <property type="term" value="P:chemotaxis"/>
    <property type="evidence" value="ECO:0007669"/>
    <property type="project" value="UniProtKB-UniRule"/>
</dbReference>
<comment type="similarity">
    <text evidence="5">Belongs to the CheB family.</text>
</comment>
<dbReference type="GO" id="GO:0005737">
    <property type="term" value="C:cytoplasm"/>
    <property type="evidence" value="ECO:0007669"/>
    <property type="project" value="UniProtKB-SubCell"/>
</dbReference>
<dbReference type="GO" id="GO:0050568">
    <property type="term" value="F:protein-glutamine glutaminase activity"/>
    <property type="evidence" value="ECO:0007669"/>
    <property type="project" value="UniProtKB-UniRule"/>
</dbReference>
<comment type="function">
    <text evidence="5">Involved in chemotaxis. Part of a chemotaxis signal transduction system that modulates chemotaxis in response to various stimuli. Catalyzes the demethylation of specific methylglutamate residues introduced into the chemoreceptors (methyl-accepting chemotaxis proteins or MCP) by CheR. Also mediates the irreversible deamidation of specific glutamine residues to glutamic acid.</text>
</comment>
<dbReference type="CDD" id="cd17541">
    <property type="entry name" value="REC_CheB-like"/>
    <property type="match status" value="1"/>
</dbReference>
<keyword evidence="2 5" id="KW-0145">Chemotaxis</keyword>
<evidence type="ECO:0000256" key="1">
    <source>
        <dbReference type="ARBA" id="ARBA00022490"/>
    </source>
</evidence>
<feature type="active site" evidence="5 6">
    <location>
        <position position="203"/>
    </location>
</feature>
<comment type="catalytic activity">
    <reaction evidence="4 5">
        <text>[protein]-L-glutamate 5-O-methyl ester + H2O = L-glutamyl-[protein] + methanol + H(+)</text>
        <dbReference type="Rhea" id="RHEA:23236"/>
        <dbReference type="Rhea" id="RHEA-COMP:10208"/>
        <dbReference type="Rhea" id="RHEA-COMP:10311"/>
        <dbReference type="ChEBI" id="CHEBI:15377"/>
        <dbReference type="ChEBI" id="CHEBI:15378"/>
        <dbReference type="ChEBI" id="CHEBI:17790"/>
        <dbReference type="ChEBI" id="CHEBI:29973"/>
        <dbReference type="ChEBI" id="CHEBI:82795"/>
        <dbReference type="EC" id="3.1.1.61"/>
    </reaction>
</comment>
<accession>A0A7W6M7F8</accession>
<comment type="subcellular location">
    <subcellularLocation>
        <location evidence="5">Cytoplasm</location>
    </subcellularLocation>
</comment>
<keyword evidence="3 5" id="KW-0378">Hydrolase</keyword>
<dbReference type="Pfam" id="PF01339">
    <property type="entry name" value="CheB_methylest"/>
    <property type="match status" value="1"/>
</dbReference>
<dbReference type="InterPro" id="IPR011006">
    <property type="entry name" value="CheY-like_superfamily"/>
</dbReference>
<evidence type="ECO:0000256" key="3">
    <source>
        <dbReference type="ARBA" id="ARBA00022801"/>
    </source>
</evidence>
<dbReference type="Proteomes" id="UP000565745">
    <property type="component" value="Unassembled WGS sequence"/>
</dbReference>
<comment type="catalytic activity">
    <reaction evidence="5">
        <text>L-glutaminyl-[protein] + H2O = L-glutamyl-[protein] + NH4(+)</text>
        <dbReference type="Rhea" id="RHEA:16441"/>
        <dbReference type="Rhea" id="RHEA-COMP:10207"/>
        <dbReference type="Rhea" id="RHEA-COMP:10208"/>
        <dbReference type="ChEBI" id="CHEBI:15377"/>
        <dbReference type="ChEBI" id="CHEBI:28938"/>
        <dbReference type="ChEBI" id="CHEBI:29973"/>
        <dbReference type="ChEBI" id="CHEBI:30011"/>
        <dbReference type="EC" id="3.5.1.44"/>
    </reaction>
</comment>
<dbReference type="SUPFAM" id="SSF52172">
    <property type="entry name" value="CheY-like"/>
    <property type="match status" value="1"/>
</dbReference>
<evidence type="ECO:0000256" key="5">
    <source>
        <dbReference type="HAMAP-Rule" id="MF_00099"/>
    </source>
</evidence>
<dbReference type="SUPFAM" id="SSF52738">
    <property type="entry name" value="Methylesterase CheB, C-terminal domain"/>
    <property type="match status" value="1"/>
</dbReference>
<reference evidence="10 11" key="1">
    <citation type="submission" date="2020-08" db="EMBL/GenBank/DDBJ databases">
        <title>Genomic Encyclopedia of Type Strains, Phase IV (KMG-IV): sequencing the most valuable type-strain genomes for metagenomic binning, comparative biology and taxonomic classification.</title>
        <authorList>
            <person name="Goeker M."/>
        </authorList>
    </citation>
    <scope>NUCLEOTIDE SEQUENCE [LARGE SCALE GENOMIC DNA]</scope>
    <source>
        <strain evidence="10 11">DSM 101015</strain>
    </source>
</reference>
<dbReference type="InterPro" id="IPR008248">
    <property type="entry name" value="CheB-like"/>
</dbReference>
<feature type="domain" description="CheB-type methylesterase" evidence="9">
    <location>
        <begin position="168"/>
        <end position="350"/>
    </location>
</feature>
<sequence>MQHQMPDTAEPSLRASRTKKVVIVDDSKTIRSWLRVVFAQDARLEVVGEADSAEKARQVIKHTRPDVITLDIEMPGMSGLDFLDRLMQLRPMPVVMISGSTQSNSDATITALTLGAVDCILKPSTPTNRDVWKDISRRVFSAACSTVQVTRRSMKEVARSRGQVGNDELPLILIGASTGGVAALEEVLSNLHTDGPPVVVVQHMPGAFLVSFSHLLNRNLSQDVAIVRAGEPLGAGQIRLAPSQGMHTEIVRERGQWSCALVSEPQNTLHCPSVDVLFRSALPFSKDVIGVILTGLGRDGADALLGLRKAGARTMGQDEHTSVIYGMPRVAWEIGAVQKQLPLSLIGEGINRAAALHASGKSKGRSS</sequence>
<dbReference type="CDD" id="cd16432">
    <property type="entry name" value="CheB_Rec"/>
    <property type="match status" value="1"/>
</dbReference>
<protein>
    <recommendedName>
        <fullName evidence="5">Protein-glutamate methylesterase/protein-glutamine glutaminase</fullName>
        <ecNumber evidence="5">3.1.1.61</ecNumber>
        <ecNumber evidence="5">3.5.1.44</ecNumber>
    </recommendedName>
</protein>
<keyword evidence="11" id="KW-1185">Reference proteome</keyword>
<evidence type="ECO:0000313" key="11">
    <source>
        <dbReference type="Proteomes" id="UP000565745"/>
    </source>
</evidence>
<feature type="domain" description="Response regulatory" evidence="8">
    <location>
        <begin position="20"/>
        <end position="137"/>
    </location>
</feature>
<name>A0A7W6M7F8_9RHOB</name>
<dbReference type="Gene3D" id="3.40.50.180">
    <property type="entry name" value="Methylesterase CheB, C-terminal domain"/>
    <property type="match status" value="1"/>
</dbReference>
<proteinExistence type="inferred from homology"/>
<evidence type="ECO:0000256" key="6">
    <source>
        <dbReference type="PROSITE-ProRule" id="PRU00050"/>
    </source>
</evidence>
<dbReference type="AlphaFoldDB" id="A0A7W6M7F8"/>
<dbReference type="NCBIfam" id="NF001965">
    <property type="entry name" value="PRK00742.1"/>
    <property type="match status" value="1"/>
</dbReference>
<comment type="caution">
    <text evidence="10">The sequence shown here is derived from an EMBL/GenBank/DDBJ whole genome shotgun (WGS) entry which is preliminary data.</text>
</comment>
<evidence type="ECO:0000256" key="4">
    <source>
        <dbReference type="ARBA" id="ARBA00048267"/>
    </source>
</evidence>
<dbReference type="EMBL" id="JACIFU010000002">
    <property type="protein sequence ID" value="MBB4173839.1"/>
    <property type="molecule type" value="Genomic_DNA"/>
</dbReference>